<dbReference type="RefSeq" id="WP_149620395.1">
    <property type="nucleotide sequence ID" value="NZ_VOBL01000018.1"/>
</dbReference>
<reference evidence="1 2" key="1">
    <citation type="submission" date="2019-07" db="EMBL/GenBank/DDBJ databases">
        <title>Analysis of the biochemical properties, biological activity and biotechnological potential of siderophores and biosurfactants produced by Antarctic psychrotolerant bacteria.</title>
        <authorList>
            <person name="Styczynski M."/>
            <person name="Krucon T."/>
            <person name="Decewicz P."/>
            <person name="Dziewit L."/>
        </authorList>
    </citation>
    <scope>NUCLEOTIDE SEQUENCE [LARGE SCALE GENOMIC DNA]</scope>
    <source>
        <strain evidence="1 2">ANT_H27</strain>
    </source>
</reference>
<sequence length="124" mass="13705">MKIKLPADCGNSPRITIVGDFITSWAQGDMAAVAQWLTEDATWSLVGERTYIGQDALDHVRPSTSPESVEVITIITHGRLASCDGFLETGSARMYFSHVFRFASTSKAAKIKDARSYYIEQLTQ</sequence>
<comment type="caution">
    <text evidence="1">The sequence shown here is derived from an EMBL/GenBank/DDBJ whole genome shotgun (WGS) entry which is preliminary data.</text>
</comment>
<dbReference type="AlphaFoldDB" id="A0A5B0E9M8"/>
<dbReference type="Proteomes" id="UP000323856">
    <property type="component" value="Unassembled WGS sequence"/>
</dbReference>
<dbReference type="SUPFAM" id="SSF54427">
    <property type="entry name" value="NTF2-like"/>
    <property type="match status" value="1"/>
</dbReference>
<protein>
    <submittedName>
        <fullName evidence="1">Nuclear transport factor 2 family protein</fullName>
    </submittedName>
</protein>
<dbReference type="InterPro" id="IPR032710">
    <property type="entry name" value="NTF2-like_dom_sf"/>
</dbReference>
<organism evidence="1 2">
    <name type="scientific">Paeniglutamicibacter gangotriensis</name>
    <dbReference type="NCBI Taxonomy" id="254787"/>
    <lineage>
        <taxon>Bacteria</taxon>
        <taxon>Bacillati</taxon>
        <taxon>Actinomycetota</taxon>
        <taxon>Actinomycetes</taxon>
        <taxon>Micrococcales</taxon>
        <taxon>Micrococcaceae</taxon>
        <taxon>Paeniglutamicibacter</taxon>
    </lineage>
</organism>
<evidence type="ECO:0000313" key="2">
    <source>
        <dbReference type="Proteomes" id="UP000323856"/>
    </source>
</evidence>
<dbReference type="Gene3D" id="3.10.450.50">
    <property type="match status" value="1"/>
</dbReference>
<gene>
    <name evidence="1" type="ORF">FQ154_15380</name>
</gene>
<evidence type="ECO:0000313" key="1">
    <source>
        <dbReference type="EMBL" id="KAA0974430.1"/>
    </source>
</evidence>
<dbReference type="OrthoDB" id="4412416at2"/>
<name>A0A5B0E9M8_9MICC</name>
<dbReference type="EMBL" id="VOBL01000018">
    <property type="protein sequence ID" value="KAA0974430.1"/>
    <property type="molecule type" value="Genomic_DNA"/>
</dbReference>
<proteinExistence type="predicted"/>
<accession>A0A5B0E9M8</accession>